<dbReference type="PANTHER" id="PTHR12805:SF0">
    <property type="entry name" value="DNA_RNA-BINDING PROTEIN KIN17"/>
    <property type="match status" value="1"/>
</dbReference>
<dbReference type="GO" id="GO:0006974">
    <property type="term" value="P:DNA damage response"/>
    <property type="evidence" value="ECO:0007669"/>
    <property type="project" value="TreeGrafter"/>
</dbReference>
<feature type="region of interest" description="Disordered" evidence="5">
    <location>
        <begin position="181"/>
        <end position="272"/>
    </location>
</feature>
<evidence type="ECO:0000256" key="1">
    <source>
        <dbReference type="ARBA" id="ARBA00008517"/>
    </source>
</evidence>
<keyword evidence="8" id="KW-1185">Reference proteome</keyword>
<sequence length="342" mass="38688">MGKAEVGSTKYLSNKMKQKGLTRLRWFCQICEKACRDENAFKMHCQSESHTRRALSVGQNIKQVTDDYSRAFQQEFISLLKTSHGEKEIHANKFYQEVIAKKDHVHLNATRWHSLTEFVKYIGREGICRVVEKEDGLFIAWVDDSPEAMRRREAVRRREMMDKGDEEREMAVLRGQIERARREAEERGVDLEGEREKELRREEGERIKLSFGKKGESTTPTPTPGSGGEEKVEGKDQAEKKDGEKKEGEKKEGEIKEGEGKPAEGAAAAAPPAKVSLKFGVKPPAAKNVFRNALAGAPKKVMVAQPKKMSAGERIMMEELERKRARESRGSGGDAPSKRPRF</sequence>
<dbReference type="SMART" id="SM01253">
    <property type="entry name" value="Kin17_mid"/>
    <property type="match status" value="1"/>
</dbReference>
<feature type="compositionally biased region" description="Basic and acidic residues" evidence="5">
    <location>
        <begin position="181"/>
        <end position="216"/>
    </location>
</feature>
<dbReference type="AlphaFoldDB" id="A0A090CJZ5"/>
<dbReference type="InParanoid" id="A0A090CJZ5"/>
<dbReference type="SUPFAM" id="SSF57667">
    <property type="entry name" value="beta-beta-alpha zinc fingers"/>
    <property type="match status" value="1"/>
</dbReference>
<dbReference type="InterPro" id="IPR038254">
    <property type="entry name" value="KIN17_WH-like_sf"/>
</dbReference>
<proteinExistence type="inferred from homology"/>
<evidence type="ECO:0000256" key="5">
    <source>
        <dbReference type="SAM" id="MobiDB-lite"/>
    </source>
</evidence>
<protein>
    <submittedName>
        <fullName evidence="7">KIN, antigenic determinant of recA protein</fullName>
    </submittedName>
</protein>
<evidence type="ECO:0000313" key="8">
    <source>
        <dbReference type="Proteomes" id="UP000001197"/>
    </source>
</evidence>
<dbReference type="FunCoup" id="A0A090CJZ5">
    <property type="interactions" value="320"/>
</dbReference>
<accession>A0A090CJZ5</accession>
<dbReference type="InterPro" id="IPR013087">
    <property type="entry name" value="Znf_C2H2_type"/>
</dbReference>
<dbReference type="InterPro" id="IPR037321">
    <property type="entry name" value="KIN17-like"/>
</dbReference>
<evidence type="ECO:0000259" key="6">
    <source>
        <dbReference type="PROSITE" id="PS00028"/>
    </source>
</evidence>
<comment type="similarity">
    <text evidence="1">Belongs to the KIN17 family.</text>
</comment>
<dbReference type="GO" id="GO:0006260">
    <property type="term" value="P:DNA replication"/>
    <property type="evidence" value="ECO:0007669"/>
    <property type="project" value="TreeGrafter"/>
</dbReference>
<dbReference type="Proteomes" id="UP000001197">
    <property type="component" value="Chromosome 2"/>
</dbReference>
<dbReference type="Pfam" id="PF25095">
    <property type="entry name" value="C2H2-zf_KIN17"/>
    <property type="match status" value="1"/>
</dbReference>
<dbReference type="PROSITE" id="PS00028">
    <property type="entry name" value="ZINC_FINGER_C2H2_1"/>
    <property type="match status" value="1"/>
</dbReference>
<keyword evidence="3" id="KW-0863">Zinc-finger</keyword>
<feature type="region of interest" description="Disordered" evidence="5">
    <location>
        <begin position="322"/>
        <end position="342"/>
    </location>
</feature>
<evidence type="ECO:0000256" key="4">
    <source>
        <dbReference type="ARBA" id="ARBA00022833"/>
    </source>
</evidence>
<dbReference type="eggNOG" id="KOG2837">
    <property type="taxonomic scope" value="Eukaryota"/>
</dbReference>
<reference evidence="8" key="2">
    <citation type="journal article" date="2014" name="Genetics">
        <title>Maintaining two mating types: Structure of the mating type locus and its role in heterokaryosis in Podospora anserina.</title>
        <authorList>
            <person name="Grognet P."/>
            <person name="Bidard F."/>
            <person name="Kuchly C."/>
            <person name="Tong L.C.H."/>
            <person name="Coppin E."/>
            <person name="Benkhali J.A."/>
            <person name="Couloux A."/>
            <person name="Wincker P."/>
            <person name="Debuchy R."/>
            <person name="Silar P."/>
        </authorList>
    </citation>
    <scope>GENOME REANNOTATION</scope>
    <source>
        <strain evidence="8">S / ATCC MYA-4624 / DSM 980 / FGSC 10383</strain>
    </source>
</reference>
<dbReference type="PANTHER" id="PTHR12805">
    <property type="entry name" value="KIN17 KIN, ANTIGENIC DETERMINANT OF RECA PROTEIN HOMOLOG"/>
    <property type="match status" value="1"/>
</dbReference>
<dbReference type="Pfam" id="PF10357">
    <property type="entry name" value="WH_KIN17"/>
    <property type="match status" value="1"/>
</dbReference>
<reference evidence="7 8" key="1">
    <citation type="journal article" date="2008" name="Genome Biol.">
        <title>The genome sequence of the model ascomycete fungus Podospora anserina.</title>
        <authorList>
            <person name="Espagne E."/>
            <person name="Lespinet O."/>
            <person name="Malagnac F."/>
            <person name="Da Silva C."/>
            <person name="Jaillon O."/>
            <person name="Porcel B.M."/>
            <person name="Couloux A."/>
            <person name="Aury J.-M."/>
            <person name="Segurens B."/>
            <person name="Poulain J."/>
            <person name="Anthouard V."/>
            <person name="Grossetete S."/>
            <person name="Khalili H."/>
            <person name="Coppin E."/>
            <person name="Dequard-Chablat M."/>
            <person name="Picard M."/>
            <person name="Contamine V."/>
            <person name="Arnaise S."/>
            <person name="Bourdais A."/>
            <person name="Berteaux-Lecellier V."/>
            <person name="Gautheret D."/>
            <person name="de Vries R.P."/>
            <person name="Battaglia E."/>
            <person name="Coutinho P.M."/>
            <person name="Danchin E.G.J."/>
            <person name="Henrissat B."/>
            <person name="El Khoury R."/>
            <person name="Sainsard-Chanet A."/>
            <person name="Boivin A."/>
            <person name="Pinan-Lucarre B."/>
            <person name="Sellem C.H."/>
            <person name="Debuchy R."/>
            <person name="Wincker P."/>
            <person name="Weissenbach J."/>
            <person name="Silar P."/>
        </authorList>
    </citation>
    <scope>NUCLEOTIDE SEQUENCE [LARGE SCALE GENOMIC DNA]</scope>
    <source>
        <strain evidence="8">S / ATCC MYA-4624 / DSM 980 / FGSC 10383</strain>
    </source>
</reference>
<feature type="compositionally biased region" description="Basic and acidic residues" evidence="5">
    <location>
        <begin position="228"/>
        <end position="262"/>
    </location>
</feature>
<dbReference type="EMBL" id="FO904937">
    <property type="protein sequence ID" value="CDP26002.1"/>
    <property type="molecule type" value="Genomic_DNA"/>
</dbReference>
<feature type="compositionally biased region" description="Low complexity" evidence="5">
    <location>
        <begin position="263"/>
        <end position="272"/>
    </location>
</feature>
<evidence type="ECO:0000313" key="7">
    <source>
        <dbReference type="EMBL" id="CDP26002.1"/>
    </source>
</evidence>
<dbReference type="GO" id="GO:0008270">
    <property type="term" value="F:zinc ion binding"/>
    <property type="evidence" value="ECO:0007669"/>
    <property type="project" value="UniProtKB-KW"/>
</dbReference>
<evidence type="ECO:0000256" key="2">
    <source>
        <dbReference type="ARBA" id="ARBA00022723"/>
    </source>
</evidence>
<evidence type="ECO:0000256" key="3">
    <source>
        <dbReference type="ARBA" id="ARBA00022771"/>
    </source>
</evidence>
<dbReference type="InterPro" id="IPR036236">
    <property type="entry name" value="Znf_C2H2_sf"/>
</dbReference>
<dbReference type="InterPro" id="IPR019447">
    <property type="entry name" value="DNA/RNA-bd_Kin17_WH-like_dom"/>
</dbReference>
<keyword evidence="4" id="KW-0862">Zinc</keyword>
<dbReference type="InterPro" id="IPR056767">
    <property type="entry name" value="C2H2-Znf_KIN17"/>
</dbReference>
<dbReference type="STRING" id="515849.A0A090CJZ5"/>
<keyword evidence="2" id="KW-0479">Metal-binding</keyword>
<name>A0A090CJZ5_PODAN</name>
<dbReference type="GO" id="GO:0003690">
    <property type="term" value="F:double-stranded DNA binding"/>
    <property type="evidence" value="ECO:0007669"/>
    <property type="project" value="TreeGrafter"/>
</dbReference>
<dbReference type="GO" id="GO:0005634">
    <property type="term" value="C:nucleus"/>
    <property type="evidence" value="ECO:0007669"/>
    <property type="project" value="TreeGrafter"/>
</dbReference>
<organism evidence="7 8">
    <name type="scientific">Podospora anserina (strain S / ATCC MYA-4624 / DSM 980 / FGSC 10383)</name>
    <name type="common">Pleurage anserina</name>
    <dbReference type="NCBI Taxonomy" id="515849"/>
    <lineage>
        <taxon>Eukaryota</taxon>
        <taxon>Fungi</taxon>
        <taxon>Dikarya</taxon>
        <taxon>Ascomycota</taxon>
        <taxon>Pezizomycotina</taxon>
        <taxon>Sordariomycetes</taxon>
        <taxon>Sordariomycetidae</taxon>
        <taxon>Sordariales</taxon>
        <taxon>Podosporaceae</taxon>
        <taxon>Podospora</taxon>
        <taxon>Podospora anserina</taxon>
    </lineage>
</organism>
<dbReference type="Gene3D" id="1.10.10.2030">
    <property type="entry name" value="DNA/RNA-binding protein Kin17, conserved domain"/>
    <property type="match status" value="1"/>
</dbReference>
<feature type="domain" description="C2H2-type" evidence="6">
    <location>
        <begin position="28"/>
        <end position="50"/>
    </location>
</feature>
<dbReference type="FunFam" id="1.10.10.2030:FF:000001">
    <property type="entry name" value="DNA/RNA-binding protein KIN17, putative"/>
    <property type="match status" value="1"/>
</dbReference>